<keyword evidence="4" id="KW-1185">Reference proteome</keyword>
<protein>
    <submittedName>
        <fullName evidence="3">Zinc ribbon domain-containing protein</fullName>
    </submittedName>
</protein>
<keyword evidence="2" id="KW-1133">Transmembrane helix</keyword>
<accession>A0A6A8MEC1</accession>
<dbReference type="EMBL" id="VUMX01000012">
    <property type="protein sequence ID" value="MST87126.1"/>
    <property type="molecule type" value="Genomic_DNA"/>
</dbReference>
<dbReference type="AlphaFoldDB" id="A0A6A8MEC1"/>
<feature type="transmembrane region" description="Helical" evidence="2">
    <location>
        <begin position="349"/>
        <end position="376"/>
    </location>
</feature>
<gene>
    <name evidence="3" type="ORF">FYJ62_05615</name>
</gene>
<keyword evidence="2" id="KW-0812">Transmembrane</keyword>
<evidence type="ECO:0000313" key="4">
    <source>
        <dbReference type="Proteomes" id="UP000438120"/>
    </source>
</evidence>
<dbReference type="OrthoDB" id="2319231at2"/>
<dbReference type="Proteomes" id="UP000438120">
    <property type="component" value="Unassembled WGS sequence"/>
</dbReference>
<feature type="transmembrane region" description="Helical" evidence="2">
    <location>
        <begin position="224"/>
        <end position="246"/>
    </location>
</feature>
<dbReference type="RefSeq" id="WP_154548604.1">
    <property type="nucleotide sequence ID" value="NZ_VUMX01000012.1"/>
</dbReference>
<sequence>MNKCPNCSQPVTDQDAYCRTCGFNLAKYRRDYFTGEEPEAASNDSLQETQEMKQAAPQSSWLDDEEAKPAEPAEPTEPPKRELTRRSYQSQERAEKSKSAVNTTAERMFQWMRENTTIAFCVGVALLVIMSFSREIGWTAFAVSMIALWWVCRNKEVSQYEADKNLTDEFKQTTSKVFDSFDDRESELEEKKQHFASKHPKVHVKVEQHKTKLKPAKKARKHDFGWVQIAAVMTAAIALILLFAGYGFTAGSGSRMTIASVFFETGNALMQSGQYVPAAIIYAVLAAWIILPIFTLLAIVQNTKGSRVKAFFLSLLETVLVIYVTYHLPAGRVVNTQFIYSVFSGLHSYAVALNASAWLLIFDSLLTTGLTGYSMFEPLAQKQRAKKQEQAEKKD</sequence>
<feature type="region of interest" description="Disordered" evidence="1">
    <location>
        <begin position="36"/>
        <end position="101"/>
    </location>
</feature>
<keyword evidence="2" id="KW-0472">Membrane</keyword>
<feature type="transmembrane region" description="Helical" evidence="2">
    <location>
        <begin position="279"/>
        <end position="299"/>
    </location>
</feature>
<feature type="transmembrane region" description="Helical" evidence="2">
    <location>
        <begin position="136"/>
        <end position="152"/>
    </location>
</feature>
<evidence type="ECO:0000256" key="1">
    <source>
        <dbReference type="SAM" id="MobiDB-lite"/>
    </source>
</evidence>
<reference evidence="3 4" key="1">
    <citation type="submission" date="2019-08" db="EMBL/GenBank/DDBJ databases">
        <title>In-depth cultivation of the pig gut microbiome towards novel bacterial diversity and tailored functional studies.</title>
        <authorList>
            <person name="Wylensek D."/>
            <person name="Hitch T.C.A."/>
            <person name="Clavel T."/>
        </authorList>
    </citation>
    <scope>NUCLEOTIDE SEQUENCE [LARGE SCALE GENOMIC DNA]</scope>
    <source>
        <strain evidence="3 4">Bifido-178-WT-2B</strain>
    </source>
</reference>
<feature type="transmembrane region" description="Helical" evidence="2">
    <location>
        <begin position="311"/>
        <end position="329"/>
    </location>
</feature>
<evidence type="ECO:0000313" key="3">
    <source>
        <dbReference type="EMBL" id="MST87126.1"/>
    </source>
</evidence>
<feature type="transmembrane region" description="Helical" evidence="2">
    <location>
        <begin position="111"/>
        <end position="130"/>
    </location>
</feature>
<feature type="compositionally biased region" description="Basic and acidic residues" evidence="1">
    <location>
        <begin position="67"/>
        <end position="85"/>
    </location>
</feature>
<name>A0A6A8MEC1_9LACO</name>
<evidence type="ECO:0000256" key="2">
    <source>
        <dbReference type="SAM" id="Phobius"/>
    </source>
</evidence>
<comment type="caution">
    <text evidence="3">The sequence shown here is derived from an EMBL/GenBank/DDBJ whole genome shotgun (WGS) entry which is preliminary data.</text>
</comment>
<organism evidence="3 4">
    <name type="scientific">Lactobacillus porci</name>
    <dbReference type="NCBI Taxonomy" id="2012477"/>
    <lineage>
        <taxon>Bacteria</taxon>
        <taxon>Bacillati</taxon>
        <taxon>Bacillota</taxon>
        <taxon>Bacilli</taxon>
        <taxon>Lactobacillales</taxon>
        <taxon>Lactobacillaceae</taxon>
        <taxon>Lactobacillus</taxon>
    </lineage>
</organism>
<proteinExistence type="predicted"/>